<evidence type="ECO:0000256" key="2">
    <source>
        <dbReference type="ARBA" id="ARBA00022723"/>
    </source>
</evidence>
<evidence type="ECO:0000259" key="7">
    <source>
        <dbReference type="Pfam" id="PF01432"/>
    </source>
</evidence>
<dbReference type="KEGG" id="aaco:K1I37_18725"/>
<evidence type="ECO:0000256" key="6">
    <source>
        <dbReference type="RuleBase" id="RU003435"/>
    </source>
</evidence>
<organism evidence="8 9">
    <name type="scientific">Alicyclobacillus acidoterrestris (strain ATCC 49025 / DSM 3922 / CIP 106132 / NCIMB 13137 / GD3B)</name>
    <dbReference type="NCBI Taxonomy" id="1356854"/>
    <lineage>
        <taxon>Bacteria</taxon>
        <taxon>Bacillati</taxon>
        <taxon>Bacillota</taxon>
        <taxon>Bacilli</taxon>
        <taxon>Bacillales</taxon>
        <taxon>Alicyclobacillaceae</taxon>
        <taxon>Alicyclobacillus</taxon>
    </lineage>
</organism>
<protein>
    <submittedName>
        <fullName evidence="8">M3 family metallopeptidase</fullName>
    </submittedName>
</protein>
<dbReference type="SUPFAM" id="SSF55486">
    <property type="entry name" value="Metalloproteases ('zincins'), catalytic domain"/>
    <property type="match status" value="1"/>
</dbReference>
<feature type="domain" description="Peptidase M3A/M3B catalytic" evidence="7">
    <location>
        <begin position="92"/>
        <end position="388"/>
    </location>
</feature>
<dbReference type="OrthoDB" id="9762795at2"/>
<evidence type="ECO:0000313" key="8">
    <source>
        <dbReference type="EMBL" id="UNO48667.1"/>
    </source>
</evidence>
<dbReference type="EMBL" id="CP080467">
    <property type="protein sequence ID" value="UNO48667.1"/>
    <property type="molecule type" value="Genomic_DNA"/>
</dbReference>
<dbReference type="Gene3D" id="1.10.1370.30">
    <property type="match status" value="1"/>
</dbReference>
<keyword evidence="5 6" id="KW-0482">Metalloprotease</keyword>
<dbReference type="RefSeq" id="WP_081654038.1">
    <property type="nucleotide sequence ID" value="NZ_AURB01000113.1"/>
</dbReference>
<accession>A0A9E7CZI1</accession>
<evidence type="ECO:0000256" key="4">
    <source>
        <dbReference type="ARBA" id="ARBA00022833"/>
    </source>
</evidence>
<dbReference type="InterPro" id="IPR001567">
    <property type="entry name" value="Pept_M3A_M3B_dom"/>
</dbReference>
<gene>
    <name evidence="8" type="ORF">K1I37_18725</name>
</gene>
<sequence length="415" mass="47859">MHDQTVIQPILLKYGAQMDQKFCGCPFTPMLDDRRYGRMKQVRATGLQLFREENIPLQVREQEPVARYNEIIGGLTAHWEGQDKPYPQVVAQMDSPHREIREAAWRSVQQARRSIKDEVARIMDELVQLRHQIALNAGFDNYRDDVFCEKNREYTVADCYSFHQAVERYVIPAWDRLAKQLQQSLGIDSYHPWVTTPCTLSKPPFSTVEELMDGVETMLRCTAPDFGDKFAHMRAHGLLDLESRNGKAPGRFCDFFGYSKNTFVFANFSPSFFALIALIHKMGHAVNGYLQIRDEYEWTDLRAEVAELYSHGMELLCLDKLGEFYHDESSLKAAQREELHRSLNMLIGPLSGDIFQHWMYTHPSHTSAERDAKYFEIIQRFGGHPVDYRGLEEEASIGWIDSIHFIAFACAACLG</sequence>
<keyword evidence="4 6" id="KW-0862">Zinc</keyword>
<name>A0A9E7CZI1_ALIAG</name>
<evidence type="ECO:0000256" key="1">
    <source>
        <dbReference type="ARBA" id="ARBA00022670"/>
    </source>
</evidence>
<proteinExistence type="inferred from homology"/>
<keyword evidence="2 6" id="KW-0479">Metal-binding</keyword>
<dbReference type="GO" id="GO:0004222">
    <property type="term" value="F:metalloendopeptidase activity"/>
    <property type="evidence" value="ECO:0007669"/>
    <property type="project" value="InterPro"/>
</dbReference>
<dbReference type="AlphaFoldDB" id="A0A9E7CZI1"/>
<keyword evidence="3 6" id="KW-0378">Hydrolase</keyword>
<comment type="similarity">
    <text evidence="6">Belongs to the peptidase M3 family.</text>
</comment>
<evidence type="ECO:0000256" key="3">
    <source>
        <dbReference type="ARBA" id="ARBA00022801"/>
    </source>
</evidence>
<dbReference type="Pfam" id="PF01432">
    <property type="entry name" value="Peptidase_M3"/>
    <property type="match status" value="1"/>
</dbReference>
<keyword evidence="9" id="KW-1185">Reference proteome</keyword>
<reference evidence="9" key="1">
    <citation type="journal article" date="2022" name="G3 (Bethesda)">
        <title>Unveiling the complete genome sequence of Alicyclobacillus acidoterrestris DSM 3922T, a taint-producing strain.</title>
        <authorList>
            <person name="Leonardo I.C."/>
            <person name="Barreto Crespo M.T."/>
            <person name="Gaspar F.B."/>
        </authorList>
    </citation>
    <scope>NUCLEOTIDE SEQUENCE [LARGE SCALE GENOMIC DNA]</scope>
    <source>
        <strain evidence="9">DSM 3922</strain>
    </source>
</reference>
<dbReference type="GO" id="GO:0006508">
    <property type="term" value="P:proteolysis"/>
    <property type="evidence" value="ECO:0007669"/>
    <property type="project" value="UniProtKB-KW"/>
</dbReference>
<keyword evidence="1 6" id="KW-0645">Protease</keyword>
<dbReference type="GO" id="GO:0046872">
    <property type="term" value="F:metal ion binding"/>
    <property type="evidence" value="ECO:0007669"/>
    <property type="project" value="UniProtKB-UniRule"/>
</dbReference>
<comment type="cofactor">
    <cofactor evidence="6">
        <name>Zn(2+)</name>
        <dbReference type="ChEBI" id="CHEBI:29105"/>
    </cofactor>
    <text evidence="6">Binds 1 zinc ion.</text>
</comment>
<dbReference type="Proteomes" id="UP000829401">
    <property type="component" value="Chromosome"/>
</dbReference>
<evidence type="ECO:0000313" key="9">
    <source>
        <dbReference type="Proteomes" id="UP000829401"/>
    </source>
</evidence>
<evidence type="ECO:0000256" key="5">
    <source>
        <dbReference type="ARBA" id="ARBA00023049"/>
    </source>
</evidence>